<keyword evidence="1" id="KW-0175">Coiled coil</keyword>
<protein>
    <recommendedName>
        <fullName evidence="4">Peptidase S74 domain-containing protein</fullName>
    </recommendedName>
</protein>
<evidence type="ECO:0000313" key="3">
    <source>
        <dbReference type="Proteomes" id="UP000326354"/>
    </source>
</evidence>
<name>A0A5S9ISH0_UABAM</name>
<dbReference type="Proteomes" id="UP000326354">
    <property type="component" value="Chromosome"/>
</dbReference>
<dbReference type="AlphaFoldDB" id="A0A5S9ISH0"/>
<evidence type="ECO:0000313" key="2">
    <source>
        <dbReference type="EMBL" id="BBM86330.1"/>
    </source>
</evidence>
<feature type="coiled-coil region" evidence="1">
    <location>
        <begin position="27"/>
        <end position="54"/>
    </location>
</feature>
<feature type="coiled-coil region" evidence="1">
    <location>
        <begin position="166"/>
        <end position="200"/>
    </location>
</feature>
<dbReference type="OrthoDB" id="1163828at2"/>
<organism evidence="2 3">
    <name type="scientific">Uabimicrobium amorphum</name>
    <dbReference type="NCBI Taxonomy" id="2596890"/>
    <lineage>
        <taxon>Bacteria</taxon>
        <taxon>Pseudomonadati</taxon>
        <taxon>Planctomycetota</taxon>
        <taxon>Candidatus Uabimicrobiia</taxon>
        <taxon>Candidatus Uabimicrobiales</taxon>
        <taxon>Candidatus Uabimicrobiaceae</taxon>
        <taxon>Candidatus Uabimicrobium</taxon>
    </lineage>
</organism>
<evidence type="ECO:0008006" key="4">
    <source>
        <dbReference type="Google" id="ProtNLM"/>
    </source>
</evidence>
<keyword evidence="3" id="KW-1185">Reference proteome</keyword>
<dbReference type="EMBL" id="AP019860">
    <property type="protein sequence ID" value="BBM86330.1"/>
    <property type="molecule type" value="Genomic_DNA"/>
</dbReference>
<reference evidence="2 3" key="1">
    <citation type="submission" date="2019-08" db="EMBL/GenBank/DDBJ databases">
        <title>Complete genome sequence of Candidatus Uab amorphum.</title>
        <authorList>
            <person name="Shiratori T."/>
            <person name="Suzuki S."/>
            <person name="Kakizawa Y."/>
            <person name="Ishida K."/>
        </authorList>
    </citation>
    <scope>NUCLEOTIDE SEQUENCE [LARGE SCALE GENOMIC DNA]</scope>
    <source>
        <strain evidence="2 3">SRT547</strain>
    </source>
</reference>
<proteinExistence type="predicted"/>
<dbReference type="RefSeq" id="WP_151970393.1">
    <property type="nucleotide sequence ID" value="NZ_AP019860.1"/>
</dbReference>
<dbReference type="KEGG" id="uam:UABAM_04716"/>
<gene>
    <name evidence="2" type="ORF">UABAM_04716</name>
</gene>
<accession>A0A5S9ISH0</accession>
<evidence type="ECO:0000256" key="1">
    <source>
        <dbReference type="SAM" id="Coils"/>
    </source>
</evidence>
<feature type="coiled-coil region" evidence="1">
    <location>
        <begin position="718"/>
        <end position="779"/>
    </location>
</feature>
<sequence>MNYLKTFFLILVFVSFGFAEDDKNVAINEMNTRISKLEGQLEKVQKQSDILNSQFLPLSKYRFLRVSVFGGDYKLTIDTRGKFAHVNCVQGKILEQDDRSFKIEKTSGWSHVDFIVEVKIFDKVISVYARNDQPREIILRDHLNQILNKNRDNKVRIGGTHRIYSIKTQTAENLLLEEQLENQQSKSNLLQKQIDILNSQFLPLSKYRFLRVSVFGGDYKLIIDSRGKFAHVNCVQGKILEQDDGRFKIQKTNGWTHVDFIVEVKIFDKVISVYAINDQPREIILRDHLNQILNKNRDNKARIAIQRIYSIKTQTDSLDVDGTTKSNGDSEIGGNLTVSDTYLPKDVLELSAKNIEMNNKGISTKGRDVYFHSDSADFAHGIGMYHDTKKFANVNVNGPVVYGYYGGALGSTEGGQKIALRWDSNGDVKVTGQLSAKKISGAEDLSIGKVNANIISLNGGGTIKRVFDNGNYSLEISSTNLYINNKGISTKGRDVYFHSSITDFNHGIGLYHAAYSDGNKNYPAKLFAGENVNGPVVYGYYGGALGSNTNKIQKIALHWDSAQNVSVKGNLTTNKTLNANHISTKSVNVTEKFDAKSLHIDKDGWIGMNTAPVKDFTLAVNGRIGIGVTKLADAATKLAVKGKITAEEVRIVKMDNWADFVFADDYKLIPIDQLEQSIKRNKHLPNIPSEREVKEQGIQLGEMQAKLLQKIEELTLYTIQQEKKITTLQQQKNTLENKVAKMKQNEQKINALQKQLVNMQQNEQKINALQKQLDLVLKIMRNK</sequence>